<name>A0A852Z7S9_9ACTN</name>
<dbReference type="Proteomes" id="UP000579605">
    <property type="component" value="Unassembled WGS sequence"/>
</dbReference>
<dbReference type="InterPro" id="IPR003593">
    <property type="entry name" value="AAA+_ATPase"/>
</dbReference>
<dbReference type="RefSeq" id="WP_179786202.1">
    <property type="nucleotide sequence ID" value="NZ_BAAARR010000004.1"/>
</dbReference>
<keyword evidence="6 7" id="KW-0472">Membrane</keyword>
<dbReference type="GO" id="GO:0005524">
    <property type="term" value="F:ATP binding"/>
    <property type="evidence" value="ECO:0007669"/>
    <property type="project" value="UniProtKB-KW"/>
</dbReference>
<dbReference type="SUPFAM" id="SSF90123">
    <property type="entry name" value="ABC transporter transmembrane region"/>
    <property type="match status" value="1"/>
</dbReference>
<keyword evidence="3" id="KW-0547">Nucleotide-binding</keyword>
<accession>A0A852Z7S9</accession>
<evidence type="ECO:0000256" key="1">
    <source>
        <dbReference type="ARBA" id="ARBA00004651"/>
    </source>
</evidence>
<feature type="transmembrane region" description="Helical" evidence="7">
    <location>
        <begin position="75"/>
        <end position="99"/>
    </location>
</feature>
<gene>
    <name evidence="10" type="ORF">F4554_000913</name>
</gene>
<organism evidence="10 11">
    <name type="scientific">Actinopolymorpha rutila</name>
    <dbReference type="NCBI Taxonomy" id="446787"/>
    <lineage>
        <taxon>Bacteria</taxon>
        <taxon>Bacillati</taxon>
        <taxon>Actinomycetota</taxon>
        <taxon>Actinomycetes</taxon>
        <taxon>Propionibacteriales</taxon>
        <taxon>Actinopolymorphaceae</taxon>
        <taxon>Actinopolymorpha</taxon>
    </lineage>
</organism>
<dbReference type="EMBL" id="JACBZH010000001">
    <property type="protein sequence ID" value="NYH88275.1"/>
    <property type="molecule type" value="Genomic_DNA"/>
</dbReference>
<dbReference type="PANTHER" id="PTHR43394">
    <property type="entry name" value="ATP-DEPENDENT PERMEASE MDL1, MITOCHONDRIAL"/>
    <property type="match status" value="1"/>
</dbReference>
<dbReference type="Gene3D" id="1.20.1560.10">
    <property type="entry name" value="ABC transporter type 1, transmembrane domain"/>
    <property type="match status" value="1"/>
</dbReference>
<keyword evidence="2 7" id="KW-0812">Transmembrane</keyword>
<dbReference type="PANTHER" id="PTHR43394:SF1">
    <property type="entry name" value="ATP-BINDING CASSETTE SUB-FAMILY B MEMBER 10, MITOCHONDRIAL"/>
    <property type="match status" value="1"/>
</dbReference>
<dbReference type="Gene3D" id="3.40.50.300">
    <property type="entry name" value="P-loop containing nucleotide triphosphate hydrolases"/>
    <property type="match status" value="1"/>
</dbReference>
<evidence type="ECO:0000256" key="7">
    <source>
        <dbReference type="SAM" id="Phobius"/>
    </source>
</evidence>
<feature type="transmembrane region" description="Helical" evidence="7">
    <location>
        <begin position="177"/>
        <end position="193"/>
    </location>
</feature>
<protein>
    <submittedName>
        <fullName evidence="10">ATP-binding cassette subfamily B protein</fullName>
    </submittedName>
</protein>
<dbReference type="PROSITE" id="PS50893">
    <property type="entry name" value="ABC_TRANSPORTER_2"/>
    <property type="match status" value="1"/>
</dbReference>
<evidence type="ECO:0000256" key="6">
    <source>
        <dbReference type="ARBA" id="ARBA00023136"/>
    </source>
</evidence>
<feature type="domain" description="ABC transmembrane type-1" evidence="9">
    <location>
        <begin position="34"/>
        <end position="323"/>
    </location>
</feature>
<feature type="transmembrane region" description="Helical" evidence="7">
    <location>
        <begin position="266"/>
        <end position="286"/>
    </location>
</feature>
<keyword evidence="5 7" id="KW-1133">Transmembrane helix</keyword>
<reference evidence="10 11" key="1">
    <citation type="submission" date="2020-07" db="EMBL/GenBank/DDBJ databases">
        <title>Sequencing the genomes of 1000 actinobacteria strains.</title>
        <authorList>
            <person name="Klenk H.-P."/>
        </authorList>
    </citation>
    <scope>NUCLEOTIDE SEQUENCE [LARGE SCALE GENOMIC DNA]</scope>
    <source>
        <strain evidence="10 11">DSM 18448</strain>
    </source>
</reference>
<keyword evidence="11" id="KW-1185">Reference proteome</keyword>
<evidence type="ECO:0000259" key="9">
    <source>
        <dbReference type="PROSITE" id="PS50929"/>
    </source>
</evidence>
<sequence length="610" mass="65289">MSAPKVEPATEGRARGIALVRAVSIVSAADRGAFAAVVCLFAVSGLGVAGLVLIGNQLLHELIAQGGAADVSGRTWWLVAAAIGVAGAVSFAGAAGAGMHRLLAERTVRYCAEVILRLAGQVPLREFDSPAFHDKLQRATRTGVQSAIPIAMAVPQLLGALVGSAGLAVGLAVVSPWLVPITLLASVPLWLAGKSNSQEMYSFSFGNTPGDRARFHIEHLTNERKSAPEVRAYRLAPYLLRRWSTLYDERIEGISALVRRFVRRSAVGSLVGSVVLGGVILLVLHFVRRGDLTLGSAATACVAVLLLANRSQQAATSLAQTMEHGLHLQDFVELRDRVEHFERAGRIRRASHPAEVEPLARLVVGDVSFSYPSAARPALDQVSFDIAAGEVIAIVGHNGSGKTTLAKLLCGLYEPTDGAVHWNDRPMSELAGDGGLSEVGVVFQDFGRYWFSAADNIAVGDIERNLDRAAIEDSAEQAGADDFLRRLPDGFDTPLGMEVEGGADLSVGQWQRVAIARVLFRNASFIVLDEPTASLDAEAEAALFETIEGLRAGRTVVLISHRFSTVRSADRILVLHDGRLVENGSHDELMALDGRYRRMYQLQSSAYVDS</sequence>
<dbReference type="InterPro" id="IPR039421">
    <property type="entry name" value="Type_1_exporter"/>
</dbReference>
<evidence type="ECO:0000259" key="8">
    <source>
        <dbReference type="PROSITE" id="PS50893"/>
    </source>
</evidence>
<dbReference type="AlphaFoldDB" id="A0A852Z7S9"/>
<dbReference type="InterPro" id="IPR011527">
    <property type="entry name" value="ABC1_TM_dom"/>
</dbReference>
<feature type="transmembrane region" description="Helical" evidence="7">
    <location>
        <begin position="33"/>
        <end position="55"/>
    </location>
</feature>
<dbReference type="GO" id="GO:0015421">
    <property type="term" value="F:ABC-type oligopeptide transporter activity"/>
    <property type="evidence" value="ECO:0007669"/>
    <property type="project" value="TreeGrafter"/>
</dbReference>
<dbReference type="InterPro" id="IPR003439">
    <property type="entry name" value="ABC_transporter-like_ATP-bd"/>
</dbReference>
<dbReference type="PROSITE" id="PS00211">
    <property type="entry name" value="ABC_TRANSPORTER_1"/>
    <property type="match status" value="1"/>
</dbReference>
<dbReference type="InterPro" id="IPR017871">
    <property type="entry name" value="ABC_transporter-like_CS"/>
</dbReference>
<comment type="subcellular location">
    <subcellularLocation>
        <location evidence="1">Cell membrane</location>
        <topology evidence="1">Multi-pass membrane protein</topology>
    </subcellularLocation>
</comment>
<proteinExistence type="predicted"/>
<dbReference type="Pfam" id="PF00005">
    <property type="entry name" value="ABC_tran"/>
    <property type="match status" value="1"/>
</dbReference>
<dbReference type="InterPro" id="IPR036640">
    <property type="entry name" value="ABC1_TM_sf"/>
</dbReference>
<evidence type="ECO:0000256" key="5">
    <source>
        <dbReference type="ARBA" id="ARBA00022989"/>
    </source>
</evidence>
<evidence type="ECO:0000313" key="10">
    <source>
        <dbReference type="EMBL" id="NYH88275.1"/>
    </source>
</evidence>
<keyword evidence="4 10" id="KW-0067">ATP-binding</keyword>
<dbReference type="GO" id="GO:0016887">
    <property type="term" value="F:ATP hydrolysis activity"/>
    <property type="evidence" value="ECO:0007669"/>
    <property type="project" value="InterPro"/>
</dbReference>
<dbReference type="InterPro" id="IPR027417">
    <property type="entry name" value="P-loop_NTPase"/>
</dbReference>
<dbReference type="SUPFAM" id="SSF52540">
    <property type="entry name" value="P-loop containing nucleoside triphosphate hydrolases"/>
    <property type="match status" value="1"/>
</dbReference>
<evidence type="ECO:0000256" key="3">
    <source>
        <dbReference type="ARBA" id="ARBA00022741"/>
    </source>
</evidence>
<evidence type="ECO:0000256" key="4">
    <source>
        <dbReference type="ARBA" id="ARBA00022840"/>
    </source>
</evidence>
<evidence type="ECO:0000256" key="2">
    <source>
        <dbReference type="ARBA" id="ARBA00022692"/>
    </source>
</evidence>
<dbReference type="PROSITE" id="PS50929">
    <property type="entry name" value="ABC_TM1F"/>
    <property type="match status" value="1"/>
</dbReference>
<dbReference type="SMART" id="SM00382">
    <property type="entry name" value="AAA"/>
    <property type="match status" value="1"/>
</dbReference>
<comment type="caution">
    <text evidence="10">The sequence shown here is derived from an EMBL/GenBank/DDBJ whole genome shotgun (WGS) entry which is preliminary data.</text>
</comment>
<dbReference type="GO" id="GO:0005886">
    <property type="term" value="C:plasma membrane"/>
    <property type="evidence" value="ECO:0007669"/>
    <property type="project" value="UniProtKB-SubCell"/>
</dbReference>
<evidence type="ECO:0000313" key="11">
    <source>
        <dbReference type="Proteomes" id="UP000579605"/>
    </source>
</evidence>
<feature type="transmembrane region" description="Helical" evidence="7">
    <location>
        <begin position="147"/>
        <end position="171"/>
    </location>
</feature>
<feature type="domain" description="ABC transporter" evidence="8">
    <location>
        <begin position="362"/>
        <end position="602"/>
    </location>
</feature>